<accession>A0A0L0FQ13</accession>
<proteinExistence type="predicted"/>
<dbReference type="RefSeq" id="XP_014152711.1">
    <property type="nucleotide sequence ID" value="XM_014297236.1"/>
</dbReference>
<gene>
    <name evidence="2" type="ORF">SARC_08778</name>
</gene>
<protein>
    <submittedName>
        <fullName evidence="2">Uncharacterized protein</fullName>
    </submittedName>
</protein>
<keyword evidence="3" id="KW-1185">Reference proteome</keyword>
<dbReference type="AlphaFoldDB" id="A0A0L0FQ13"/>
<reference evidence="2 3" key="1">
    <citation type="submission" date="2011-02" db="EMBL/GenBank/DDBJ databases">
        <title>The Genome Sequence of Sphaeroforma arctica JP610.</title>
        <authorList>
            <consortium name="The Broad Institute Genome Sequencing Platform"/>
            <person name="Russ C."/>
            <person name="Cuomo C."/>
            <person name="Young S.K."/>
            <person name="Zeng Q."/>
            <person name="Gargeya S."/>
            <person name="Alvarado L."/>
            <person name="Berlin A."/>
            <person name="Chapman S.B."/>
            <person name="Chen Z."/>
            <person name="Freedman E."/>
            <person name="Gellesch M."/>
            <person name="Goldberg J."/>
            <person name="Griggs A."/>
            <person name="Gujja S."/>
            <person name="Heilman E."/>
            <person name="Heiman D."/>
            <person name="Howarth C."/>
            <person name="Mehta T."/>
            <person name="Neiman D."/>
            <person name="Pearson M."/>
            <person name="Roberts A."/>
            <person name="Saif S."/>
            <person name="Shea T."/>
            <person name="Shenoy N."/>
            <person name="Sisk P."/>
            <person name="Stolte C."/>
            <person name="Sykes S."/>
            <person name="White J."/>
            <person name="Yandava C."/>
            <person name="Burger G."/>
            <person name="Gray M.W."/>
            <person name="Holland P.W.H."/>
            <person name="King N."/>
            <person name="Lang F.B.F."/>
            <person name="Roger A.J."/>
            <person name="Ruiz-Trillo I."/>
            <person name="Haas B."/>
            <person name="Nusbaum C."/>
            <person name="Birren B."/>
        </authorList>
    </citation>
    <scope>NUCLEOTIDE SEQUENCE [LARGE SCALE GENOMIC DNA]</scope>
    <source>
        <strain evidence="2 3">JP610</strain>
    </source>
</reference>
<sequence length="143" mass="16337">MTPEDREEAMRRARKPNPRYPLPAEQVNPILAQSQICQQEAYSAMLQAVLKGNFCVDDDRTRFRKATDFDTMDRYTCIFNKSTVAKHAPHMPPSWRGLESETHSTTGRITCSLYESLCYYVEEDNFVAQGLHGIAAQEDGLLF</sequence>
<evidence type="ECO:0000313" key="3">
    <source>
        <dbReference type="Proteomes" id="UP000054560"/>
    </source>
</evidence>
<evidence type="ECO:0000313" key="2">
    <source>
        <dbReference type="EMBL" id="KNC78809.1"/>
    </source>
</evidence>
<name>A0A0L0FQ13_9EUKA</name>
<dbReference type="GeneID" id="25909282"/>
<feature type="region of interest" description="Disordered" evidence="1">
    <location>
        <begin position="1"/>
        <end position="24"/>
    </location>
</feature>
<dbReference type="Proteomes" id="UP000054560">
    <property type="component" value="Unassembled WGS sequence"/>
</dbReference>
<dbReference type="EMBL" id="KQ242421">
    <property type="protein sequence ID" value="KNC78809.1"/>
    <property type="molecule type" value="Genomic_DNA"/>
</dbReference>
<organism evidence="2 3">
    <name type="scientific">Sphaeroforma arctica JP610</name>
    <dbReference type="NCBI Taxonomy" id="667725"/>
    <lineage>
        <taxon>Eukaryota</taxon>
        <taxon>Ichthyosporea</taxon>
        <taxon>Ichthyophonida</taxon>
        <taxon>Sphaeroforma</taxon>
    </lineage>
</organism>
<evidence type="ECO:0000256" key="1">
    <source>
        <dbReference type="SAM" id="MobiDB-lite"/>
    </source>
</evidence>